<dbReference type="AlphaFoldDB" id="A8BKV1"/>
<dbReference type="EMBL" id="AACB03000005">
    <property type="protein sequence ID" value="KAE8301627.1"/>
    <property type="molecule type" value="Genomic_DNA"/>
</dbReference>
<gene>
    <name evidence="1" type="ORF">GL50803_0014055</name>
</gene>
<evidence type="ECO:0000313" key="2">
    <source>
        <dbReference type="Proteomes" id="UP000001548"/>
    </source>
</evidence>
<reference evidence="1 2" key="1">
    <citation type="journal article" date="2007" name="Science">
        <title>Genomic minimalism in the early diverging intestinal parasite Giardia lamblia.</title>
        <authorList>
            <person name="Morrison H.G."/>
            <person name="McArthur A.G."/>
            <person name="Gillin F.D."/>
            <person name="Aley S.B."/>
            <person name="Adam R.D."/>
            <person name="Olsen G.J."/>
            <person name="Best A.A."/>
            <person name="Cande W.Z."/>
            <person name="Chen F."/>
            <person name="Cipriano M.J."/>
            <person name="Davids B.J."/>
            <person name="Dawson S.C."/>
            <person name="Elmendorf H.G."/>
            <person name="Hehl A.B."/>
            <person name="Holder M.E."/>
            <person name="Huse S.M."/>
            <person name="Kim U.U."/>
            <person name="Lasek-Nesselquist E."/>
            <person name="Manning G."/>
            <person name="Nigam A."/>
            <person name="Nixon J.E."/>
            <person name="Palm D."/>
            <person name="Passamaneck N.E."/>
            <person name="Prabhu A."/>
            <person name="Reich C.I."/>
            <person name="Reiner D.S."/>
            <person name="Samuelson J."/>
            <person name="Svard S.G."/>
            <person name="Sogin M.L."/>
        </authorList>
    </citation>
    <scope>NUCLEOTIDE SEQUENCE [LARGE SCALE GENOMIC DNA]</scope>
    <source>
        <strain evidence="1 2">WB C6</strain>
    </source>
</reference>
<evidence type="ECO:0000313" key="1">
    <source>
        <dbReference type="EMBL" id="KAE8301627.1"/>
    </source>
</evidence>
<proteinExistence type="predicted"/>
<dbReference type="HOGENOM" id="CLU_770380_0_0_1"/>
<accession>A8BKV1</accession>
<comment type="caution">
    <text evidence="1">The sequence shown here is derived from an EMBL/GenBank/DDBJ whole genome shotgun (WGS) entry which is preliminary data.</text>
</comment>
<dbReference type="GeneID" id="5699251"/>
<dbReference type="VEuPathDB" id="GiardiaDB:GL50803_14055"/>
<sequence length="360" mass="40387">MAQNFKCIDLCLLLHNILKIEDIELAVEVTNRSVQRSFSLRDAATVWLNCLQNPSYARYLLVSILQELEKGTLQASTLPSEFVMRRLWTLPQILLYLYSQFHIVTAQQNAPNFLHCLPEFSSHENISDRCLLMIKQYFKRNMAQLGGSEWLTLEQLTHPSLTGKEALHSQQSVMFSNQVNIVLVDSIGSRDAKPTDPRSPLISAAMESRLAKHNTLQSLFDEASIELDLLKCFRPSLSDPGTVVIISCAGTAIFSPKKGDSSLVIGTSKSANISLRTVCPTAALQHLILTFDADKCSSLISNIGYEQSVFYMIYKPGFKSTAVDLRPGGKLFFNLTHNYESRPVMVAVYIYGFPLLMYVF</sequence>
<dbReference type="OMA" id="HNYESRP"/>
<protein>
    <submittedName>
        <fullName evidence="1">Uncharacterized protein</fullName>
    </submittedName>
</protein>
<dbReference type="Proteomes" id="UP000001548">
    <property type="component" value="Unassembled WGS sequence"/>
</dbReference>
<dbReference type="KEGG" id="gla:GL50803_0014055"/>
<name>A8BKV1_GIAIC</name>
<dbReference type="RefSeq" id="XP_001706352.1">
    <property type="nucleotide sequence ID" value="XM_001706300.1"/>
</dbReference>
<keyword evidence="2" id="KW-1185">Reference proteome</keyword>
<organism evidence="1 2">
    <name type="scientific">Giardia intestinalis (strain ATCC 50803 / WB clone C6)</name>
    <name type="common">Giardia lamblia</name>
    <dbReference type="NCBI Taxonomy" id="184922"/>
    <lineage>
        <taxon>Eukaryota</taxon>
        <taxon>Metamonada</taxon>
        <taxon>Diplomonadida</taxon>
        <taxon>Hexamitidae</taxon>
        <taxon>Giardiinae</taxon>
        <taxon>Giardia</taxon>
    </lineage>
</organism>